<evidence type="ECO:0000313" key="1">
    <source>
        <dbReference type="EMBL" id="ETO79440.1"/>
    </source>
</evidence>
<gene>
    <name evidence="1" type="ORF">F444_05823</name>
</gene>
<accession>A0A081AKM9</accession>
<comment type="caution">
    <text evidence="1">The sequence shown here is derived from an EMBL/GenBank/DDBJ whole genome shotgun (WGS) entry which is preliminary data.</text>
</comment>
<dbReference type="AlphaFoldDB" id="A0A081AKM9"/>
<name>A0A081AKM9_PHYNI</name>
<protein>
    <submittedName>
        <fullName evidence="1">Uncharacterized protein</fullName>
    </submittedName>
</protein>
<dbReference type="EMBL" id="ANJA01001093">
    <property type="protein sequence ID" value="ETO79440.1"/>
    <property type="molecule type" value="Genomic_DNA"/>
</dbReference>
<evidence type="ECO:0000313" key="2">
    <source>
        <dbReference type="Proteomes" id="UP000028582"/>
    </source>
</evidence>
<organism evidence="1 2">
    <name type="scientific">Phytophthora nicotianae P1976</name>
    <dbReference type="NCBI Taxonomy" id="1317066"/>
    <lineage>
        <taxon>Eukaryota</taxon>
        <taxon>Sar</taxon>
        <taxon>Stramenopiles</taxon>
        <taxon>Oomycota</taxon>
        <taxon>Peronosporomycetes</taxon>
        <taxon>Peronosporales</taxon>
        <taxon>Peronosporaceae</taxon>
        <taxon>Phytophthora</taxon>
    </lineage>
</organism>
<dbReference type="Proteomes" id="UP000028582">
    <property type="component" value="Unassembled WGS sequence"/>
</dbReference>
<reference evidence="1 2" key="1">
    <citation type="submission" date="2013-11" db="EMBL/GenBank/DDBJ databases">
        <title>The Genome Sequence of Phytophthora parasitica P1976.</title>
        <authorList>
            <consortium name="The Broad Institute Genomics Platform"/>
            <person name="Russ C."/>
            <person name="Tyler B."/>
            <person name="Panabieres F."/>
            <person name="Shan W."/>
            <person name="Tripathy S."/>
            <person name="Grunwald N."/>
            <person name="Machado M."/>
            <person name="Johnson C.S."/>
            <person name="Walker B."/>
            <person name="Young S."/>
            <person name="Zeng Q."/>
            <person name="Gargeya S."/>
            <person name="Fitzgerald M."/>
            <person name="Haas B."/>
            <person name="Abouelleil A."/>
            <person name="Allen A.W."/>
            <person name="Alvarado L."/>
            <person name="Arachchi H.M."/>
            <person name="Berlin A.M."/>
            <person name="Chapman S.B."/>
            <person name="Gainer-Dewar J."/>
            <person name="Goldberg J."/>
            <person name="Griggs A."/>
            <person name="Gujja S."/>
            <person name="Hansen M."/>
            <person name="Howarth C."/>
            <person name="Imamovic A."/>
            <person name="Ireland A."/>
            <person name="Larimer J."/>
            <person name="McCowan C."/>
            <person name="Murphy C."/>
            <person name="Pearson M."/>
            <person name="Poon T.W."/>
            <person name="Priest M."/>
            <person name="Roberts A."/>
            <person name="Saif S."/>
            <person name="Shea T."/>
            <person name="Sisk P."/>
            <person name="Sykes S."/>
            <person name="Wortman J."/>
            <person name="Nusbaum C."/>
            <person name="Birren B."/>
        </authorList>
    </citation>
    <scope>NUCLEOTIDE SEQUENCE [LARGE SCALE GENOMIC DNA]</scope>
    <source>
        <strain evidence="1 2">P1976</strain>
    </source>
</reference>
<proteinExistence type="predicted"/>
<sequence>MDQILRAQNAEKWIVNLKAYLSGDWEGLDATEARACGKIAGDYDVDGGRLLLYCPCAGSDDGDRDRLAKLVVPEDQQQDVLHH</sequence>